<accession>A0A286UW95</accession>
<dbReference type="AlphaFoldDB" id="A0A286UW95"/>
<reference evidence="1 2" key="1">
    <citation type="journal article" date="2017" name="Mol. Ecol.">
        <title>Comparative and population genomic landscape of Phellinus noxius: A hypervariable fungus causing root rot in trees.</title>
        <authorList>
            <person name="Chung C.L."/>
            <person name="Lee T.J."/>
            <person name="Akiba M."/>
            <person name="Lee H.H."/>
            <person name="Kuo T.H."/>
            <person name="Liu D."/>
            <person name="Ke H.M."/>
            <person name="Yokoi T."/>
            <person name="Roa M.B."/>
            <person name="Lu M.J."/>
            <person name="Chang Y.Y."/>
            <person name="Ann P.J."/>
            <person name="Tsai J.N."/>
            <person name="Chen C.Y."/>
            <person name="Tzean S.S."/>
            <person name="Ota Y."/>
            <person name="Hattori T."/>
            <person name="Sahashi N."/>
            <person name="Liou R.F."/>
            <person name="Kikuchi T."/>
            <person name="Tsai I.J."/>
        </authorList>
    </citation>
    <scope>NUCLEOTIDE SEQUENCE [LARGE SCALE GENOMIC DNA]</scope>
    <source>
        <strain evidence="1 2">FFPRI411160</strain>
    </source>
</reference>
<dbReference type="Proteomes" id="UP000217199">
    <property type="component" value="Unassembled WGS sequence"/>
</dbReference>
<comment type="caution">
    <text evidence="1">The sequence shown here is derived from an EMBL/GenBank/DDBJ whole genome shotgun (WGS) entry which is preliminary data.</text>
</comment>
<organism evidence="1 2">
    <name type="scientific">Pyrrhoderma noxium</name>
    <dbReference type="NCBI Taxonomy" id="2282107"/>
    <lineage>
        <taxon>Eukaryota</taxon>
        <taxon>Fungi</taxon>
        <taxon>Dikarya</taxon>
        <taxon>Basidiomycota</taxon>
        <taxon>Agaricomycotina</taxon>
        <taxon>Agaricomycetes</taxon>
        <taxon>Hymenochaetales</taxon>
        <taxon>Hymenochaetaceae</taxon>
        <taxon>Pyrrhoderma</taxon>
    </lineage>
</organism>
<dbReference type="EMBL" id="NBII01000001">
    <property type="protein sequence ID" value="PAV23841.1"/>
    <property type="molecule type" value="Genomic_DNA"/>
</dbReference>
<keyword evidence="2" id="KW-1185">Reference proteome</keyword>
<gene>
    <name evidence="1" type="ORF">PNOK_0090900</name>
</gene>
<dbReference type="InParanoid" id="A0A286UW95"/>
<name>A0A286UW95_9AGAM</name>
<evidence type="ECO:0000313" key="2">
    <source>
        <dbReference type="Proteomes" id="UP000217199"/>
    </source>
</evidence>
<evidence type="ECO:0000313" key="1">
    <source>
        <dbReference type="EMBL" id="PAV23841.1"/>
    </source>
</evidence>
<proteinExistence type="predicted"/>
<protein>
    <submittedName>
        <fullName evidence="1">Uncharacterized protein</fullName>
    </submittedName>
</protein>
<sequence>MSTSTRSTVPLTADPALVKRTFDVETLAYDPVLSNANKIKSTPLSKSHTKTDSYLQALATDTQVITNPPSSNEGGEELLEDAERTFYEHFRDESISLRKQLRHELTMIFLQKKSSGQLFTRPSDLSETYKLITIREDSEQAELR</sequence>